<dbReference type="KEGG" id="lalw:BTM29_06575"/>
<dbReference type="Pfam" id="PF02447">
    <property type="entry name" value="GntP_permease"/>
    <property type="match status" value="1"/>
</dbReference>
<dbReference type="InterPro" id="IPR003474">
    <property type="entry name" value="Glcn_transporter"/>
</dbReference>
<dbReference type="GO" id="GO:0005886">
    <property type="term" value="C:plasma membrane"/>
    <property type="evidence" value="ECO:0007669"/>
    <property type="project" value="TreeGrafter"/>
</dbReference>
<proteinExistence type="predicted"/>
<dbReference type="PANTHER" id="PTHR30354:SF23">
    <property type="entry name" value="GNTP FAMILY PERMEASE"/>
    <property type="match status" value="1"/>
</dbReference>
<evidence type="ECO:0000256" key="1">
    <source>
        <dbReference type="SAM" id="Phobius"/>
    </source>
</evidence>
<feature type="transmembrane region" description="Helical" evidence="1">
    <location>
        <begin position="406"/>
        <end position="427"/>
    </location>
</feature>
<feature type="transmembrane region" description="Helical" evidence="1">
    <location>
        <begin position="26"/>
        <end position="46"/>
    </location>
</feature>
<dbReference type="GO" id="GO:0015128">
    <property type="term" value="F:gluconate transmembrane transporter activity"/>
    <property type="evidence" value="ECO:0007669"/>
    <property type="project" value="InterPro"/>
</dbReference>
<reference evidence="3" key="1">
    <citation type="submission" date="2016-12" db="EMBL/GenBank/DDBJ databases">
        <authorList>
            <person name="Jung M.Y."/>
            <person name="Lee S.H."/>
        </authorList>
    </citation>
    <scope>NUCLEOTIDE SEQUENCE [LARGE SCALE GENOMIC DNA]</scope>
    <source>
        <strain evidence="3">WiKim39</strain>
    </source>
</reference>
<feature type="transmembrane region" description="Helical" evidence="1">
    <location>
        <begin position="218"/>
        <end position="240"/>
    </location>
</feature>
<dbReference type="STRING" id="1847728.BTM29_06575"/>
<organism evidence="2 3">
    <name type="scientific">Companilactobacillus allii</name>
    <dbReference type="NCBI Taxonomy" id="1847728"/>
    <lineage>
        <taxon>Bacteria</taxon>
        <taxon>Bacillati</taxon>
        <taxon>Bacillota</taxon>
        <taxon>Bacilli</taxon>
        <taxon>Lactobacillales</taxon>
        <taxon>Lactobacillaceae</taxon>
        <taxon>Companilactobacillus</taxon>
    </lineage>
</organism>
<feature type="transmembrane region" description="Helical" evidence="1">
    <location>
        <begin position="97"/>
        <end position="124"/>
    </location>
</feature>
<feature type="transmembrane region" description="Helical" evidence="1">
    <location>
        <begin position="58"/>
        <end position="77"/>
    </location>
</feature>
<dbReference type="PANTHER" id="PTHR30354">
    <property type="entry name" value="GNT FAMILY GLUCONATE TRANSPORTER"/>
    <property type="match status" value="1"/>
</dbReference>
<protein>
    <submittedName>
        <fullName evidence="2">Gluconate:proton symporter</fullName>
    </submittedName>
</protein>
<gene>
    <name evidence="2" type="ORF">BTM29_06575</name>
</gene>
<evidence type="ECO:0000313" key="2">
    <source>
        <dbReference type="EMBL" id="APX72245.1"/>
    </source>
</evidence>
<dbReference type="RefSeq" id="WP_076614991.1">
    <property type="nucleotide sequence ID" value="NZ_CP019323.1"/>
</dbReference>
<sequence length="428" mass="44109">MAVIAWWAALIGLALAIILILFKVNPVYSLMMGSIIGCLLGGMSLAQTTNTIVTGSSGVMGTIIRVIAAGVLAGVMMESGAANVIATNIVSHFSDRLTILALALSTMVLTGVGIFIPVAVLIVAPIALEVGQKMHYSKLSLLVALSGGGKAGNIISPNPNTIAAAKGFNVELSQVMIADFVPAVVGLIVAVLLAMLVKNRGTFIPADQKFAKKEVEDLPSLGSAITTPLVAVVLLLITPIGDVLGIKALSSLNIDAMYILPIAGLIGTLAMKQQRKFLTYMKNGLARMTDVVMILIGAGAIAGLISASNLPQEIVMLVKSSGISGTFLAPIAGILMAGATGSTSTGVILASNSFSKSIMSLGISGTGAAAMVHTGATVIDQLPHGNYFHVTAQSVNMQFKERMSVVVWEMLVGLSMTIVATLMYGGLF</sequence>
<accession>A0A1P8Q337</accession>
<feature type="transmembrane region" description="Helical" evidence="1">
    <location>
        <begin position="327"/>
        <end position="350"/>
    </location>
</feature>
<keyword evidence="1" id="KW-0472">Membrane</keyword>
<dbReference type="Proteomes" id="UP000187499">
    <property type="component" value="Chromosome"/>
</dbReference>
<feature type="transmembrane region" description="Helical" evidence="1">
    <location>
        <begin position="252"/>
        <end position="271"/>
    </location>
</feature>
<dbReference type="OrthoDB" id="2136698at2"/>
<evidence type="ECO:0000313" key="3">
    <source>
        <dbReference type="Proteomes" id="UP000187499"/>
    </source>
</evidence>
<keyword evidence="1" id="KW-0812">Transmembrane</keyword>
<keyword evidence="1" id="KW-1133">Transmembrane helix</keyword>
<dbReference type="AlphaFoldDB" id="A0A1P8Q337"/>
<feature type="transmembrane region" description="Helical" evidence="1">
    <location>
        <begin position="291"/>
        <end position="307"/>
    </location>
</feature>
<feature type="transmembrane region" description="Helical" evidence="1">
    <location>
        <begin position="175"/>
        <end position="197"/>
    </location>
</feature>
<name>A0A1P8Q337_9LACO</name>
<dbReference type="EMBL" id="CP019323">
    <property type="protein sequence ID" value="APX72245.1"/>
    <property type="molecule type" value="Genomic_DNA"/>
</dbReference>
<keyword evidence="3" id="KW-1185">Reference proteome</keyword>